<proteinExistence type="predicted"/>
<feature type="region of interest" description="Disordered" evidence="1">
    <location>
        <begin position="1"/>
        <end position="20"/>
    </location>
</feature>
<accession>A0A0B7MQX1</accession>
<dbReference type="EMBL" id="LN719285">
    <property type="protein sequence ID" value="CEP07437.1"/>
    <property type="molecule type" value="Genomic_DNA"/>
</dbReference>
<evidence type="ECO:0000256" key="1">
    <source>
        <dbReference type="SAM" id="MobiDB-lite"/>
    </source>
</evidence>
<reference evidence="2 3" key="1">
    <citation type="submission" date="2014-09" db="EMBL/GenBank/DDBJ databases">
        <authorList>
            <person name="Ellenberger Sabrina"/>
        </authorList>
    </citation>
    <scope>NUCLEOTIDE SEQUENCE [LARGE SCALE GENOMIC DNA]</scope>
    <source>
        <strain evidence="2 3">CBS 412.66</strain>
    </source>
</reference>
<evidence type="ECO:0000313" key="2">
    <source>
        <dbReference type="EMBL" id="CEP07437.1"/>
    </source>
</evidence>
<feature type="compositionally biased region" description="Low complexity" evidence="1">
    <location>
        <begin position="118"/>
        <end position="136"/>
    </location>
</feature>
<name>A0A0B7MQX1_9FUNG</name>
<organism evidence="2 3">
    <name type="scientific">Parasitella parasitica</name>
    <dbReference type="NCBI Taxonomy" id="35722"/>
    <lineage>
        <taxon>Eukaryota</taxon>
        <taxon>Fungi</taxon>
        <taxon>Fungi incertae sedis</taxon>
        <taxon>Mucoromycota</taxon>
        <taxon>Mucoromycotina</taxon>
        <taxon>Mucoromycetes</taxon>
        <taxon>Mucorales</taxon>
        <taxon>Mucorineae</taxon>
        <taxon>Mucoraceae</taxon>
        <taxon>Parasitella</taxon>
    </lineage>
</organism>
<dbReference type="AlphaFoldDB" id="A0A0B7MQX1"/>
<sequence length="406" mass="45173">MSGKRKDPSDQSASNKEQAKVRYRNIIKSPLLATDKARLDQELNMYKQTEDFKRLWWERTRSKTNLDAHDACATIIQDVIDQEACLLKMQPRIASAAPDTSNLSLTDDATASKALSEPTTPIPHATTTTADTTPTDNDQDIFVSAPDTIPDDVGNAIPLQPWIYRGTNVAERFINFKRAIAGITTNQLLFIEPSMHELLALPNILLLCTSQHSPLCIDTSTEDLLDNLNKDLLTECMDFKVDISDDACMKLARIIDNADSKQLAKDDAEIELLMLGKSLCPLGSSLVRGISAAMHRLPLIAIKNKQTIGECELFTMCFDPILTSLFSDPDRKVLLRWSNVISDENGEIRPDATISKLQQRDFGSSLGYGEVKIARPTIDGHALCHDLLRLATVAKDTMMPIHWKRP</sequence>
<protein>
    <submittedName>
        <fullName evidence="2">Uncharacterized protein</fullName>
    </submittedName>
</protein>
<evidence type="ECO:0000313" key="3">
    <source>
        <dbReference type="Proteomes" id="UP000054107"/>
    </source>
</evidence>
<feature type="region of interest" description="Disordered" evidence="1">
    <location>
        <begin position="113"/>
        <end position="137"/>
    </location>
</feature>
<gene>
    <name evidence="2" type="primary">PARPA_00732.1 scaffold 1130</name>
</gene>
<dbReference type="Proteomes" id="UP000054107">
    <property type="component" value="Unassembled WGS sequence"/>
</dbReference>
<dbReference type="OrthoDB" id="2287221at2759"/>
<dbReference type="STRING" id="35722.A0A0B7MQX1"/>
<keyword evidence="3" id="KW-1185">Reference proteome</keyword>